<dbReference type="Gene3D" id="2.30.180.10">
    <property type="entry name" value="FAS1 domain"/>
    <property type="match status" value="1"/>
</dbReference>
<evidence type="ECO:0000313" key="4">
    <source>
        <dbReference type="Proteomes" id="UP000316343"/>
    </source>
</evidence>
<gene>
    <name evidence="3" type="ORF">FGU71_02320</name>
</gene>
<dbReference type="SUPFAM" id="SSF82153">
    <property type="entry name" value="FAS1 domain"/>
    <property type="match status" value="1"/>
</dbReference>
<evidence type="ECO:0000259" key="2">
    <source>
        <dbReference type="PROSITE" id="PS50213"/>
    </source>
</evidence>
<feature type="chain" id="PRO_5022082284" evidence="1">
    <location>
        <begin position="27"/>
        <end position="189"/>
    </location>
</feature>
<evidence type="ECO:0000313" key="3">
    <source>
        <dbReference type="EMBL" id="TRD10815.1"/>
    </source>
</evidence>
<dbReference type="PROSITE" id="PS50213">
    <property type="entry name" value="FAS1"/>
    <property type="match status" value="1"/>
</dbReference>
<dbReference type="OrthoDB" id="9800666at2"/>
<feature type="domain" description="FAS1" evidence="2">
    <location>
        <begin position="42"/>
        <end position="186"/>
    </location>
</feature>
<dbReference type="InterPro" id="IPR050904">
    <property type="entry name" value="Adhesion/Biosynth-related"/>
</dbReference>
<dbReference type="InterPro" id="IPR036378">
    <property type="entry name" value="FAS1_dom_sf"/>
</dbReference>
<dbReference type="PANTHER" id="PTHR10900:SF77">
    <property type="entry name" value="FI19380P1"/>
    <property type="match status" value="1"/>
</dbReference>
<dbReference type="SMART" id="SM00554">
    <property type="entry name" value="FAS1"/>
    <property type="match status" value="1"/>
</dbReference>
<protein>
    <submittedName>
        <fullName evidence="3">Fasciclin domain-containing protein</fullName>
    </submittedName>
</protein>
<proteinExistence type="predicted"/>
<dbReference type="PANTHER" id="PTHR10900">
    <property type="entry name" value="PERIOSTIN-RELATED"/>
    <property type="match status" value="1"/>
</dbReference>
<reference evidence="3 4" key="1">
    <citation type="submission" date="2019-06" db="EMBL/GenBank/DDBJ databases">
        <title>Erythrobacter insulae sp. nov., isolated from a tidal flat.</title>
        <authorList>
            <person name="Yoon J.-H."/>
        </authorList>
    </citation>
    <scope>NUCLEOTIDE SEQUENCE [LARGE SCALE GENOMIC DNA]</scope>
    <source>
        <strain evidence="3 4">JBTF-M21</strain>
    </source>
</reference>
<keyword evidence="1" id="KW-0732">Signal</keyword>
<organism evidence="3 4">
    <name type="scientific">Erythrobacter insulae</name>
    <dbReference type="NCBI Taxonomy" id="2584124"/>
    <lineage>
        <taxon>Bacteria</taxon>
        <taxon>Pseudomonadati</taxon>
        <taxon>Pseudomonadota</taxon>
        <taxon>Alphaproteobacteria</taxon>
        <taxon>Sphingomonadales</taxon>
        <taxon>Erythrobacteraceae</taxon>
        <taxon>Erythrobacter/Porphyrobacter group</taxon>
        <taxon>Erythrobacter</taxon>
    </lineage>
</organism>
<comment type="caution">
    <text evidence="3">The sequence shown here is derived from an EMBL/GenBank/DDBJ whole genome shotgun (WGS) entry which is preliminary data.</text>
</comment>
<keyword evidence="4" id="KW-1185">Reference proteome</keyword>
<dbReference type="EMBL" id="VHJK01000001">
    <property type="protein sequence ID" value="TRD10815.1"/>
    <property type="molecule type" value="Genomic_DNA"/>
</dbReference>
<sequence>MPVTPKTLKSAAFAAIAATTGLAAFAAAPVAAHDHKTAAKTAPNIVETAQSTGVHNTLVAAVTAAGLGETLSSPGPFTVFAPTDTAFAKLPDGTVATLVKPENKGTLTTILTYHAVAGKVTAGDLVALINKHGGSATIDTISGGKLTARLSGDTVIITDAKGRAAAVTQTDVMTSNGVIHVTDGVFLPA</sequence>
<dbReference type="InterPro" id="IPR000782">
    <property type="entry name" value="FAS1_domain"/>
</dbReference>
<dbReference type="Proteomes" id="UP000316343">
    <property type="component" value="Unassembled WGS sequence"/>
</dbReference>
<dbReference type="FunFam" id="2.30.180.10:FF:000014">
    <property type="entry name" value="Stabilin 1"/>
    <property type="match status" value="1"/>
</dbReference>
<dbReference type="AlphaFoldDB" id="A0A547P9I6"/>
<dbReference type="Pfam" id="PF02469">
    <property type="entry name" value="Fasciclin"/>
    <property type="match status" value="1"/>
</dbReference>
<dbReference type="RefSeq" id="WP_142787077.1">
    <property type="nucleotide sequence ID" value="NZ_VHJK01000001.1"/>
</dbReference>
<feature type="signal peptide" evidence="1">
    <location>
        <begin position="1"/>
        <end position="26"/>
    </location>
</feature>
<evidence type="ECO:0000256" key="1">
    <source>
        <dbReference type="SAM" id="SignalP"/>
    </source>
</evidence>
<name>A0A547P9I6_9SPHN</name>
<accession>A0A547P9I6</accession>